<feature type="domain" description="RNase H type-1" evidence="1">
    <location>
        <begin position="28"/>
        <end position="144"/>
    </location>
</feature>
<dbReference type="SUPFAM" id="SSF53098">
    <property type="entry name" value="Ribonuclease H-like"/>
    <property type="match status" value="1"/>
</dbReference>
<dbReference type="GO" id="GO:0004523">
    <property type="term" value="F:RNA-DNA hybrid ribonuclease activity"/>
    <property type="evidence" value="ECO:0007669"/>
    <property type="project" value="InterPro"/>
</dbReference>
<reference evidence="2" key="2">
    <citation type="submission" date="2021-03" db="UniProtKB">
        <authorList>
            <consortium name="EnsemblPlants"/>
        </authorList>
    </citation>
    <scope>IDENTIFICATION</scope>
</reference>
<dbReference type="EnsemblPlants" id="evm.model.09.229">
    <property type="protein sequence ID" value="cds.evm.model.09.229"/>
    <property type="gene ID" value="evm.TU.09.229"/>
</dbReference>
<evidence type="ECO:0000259" key="1">
    <source>
        <dbReference type="Pfam" id="PF13456"/>
    </source>
</evidence>
<accession>A0A803QFH0</accession>
<dbReference type="EMBL" id="UZAU01000718">
    <property type="status" value="NOT_ANNOTATED_CDS"/>
    <property type="molecule type" value="Genomic_DNA"/>
</dbReference>
<dbReference type="Proteomes" id="UP000596661">
    <property type="component" value="Chromosome 9"/>
</dbReference>
<sequence length="164" mass="18736">MYVVDVVNWINTYIVEYMDAQSKRVDSINSKSGKIGLGVIIKDWKENMVAGLSVPMAARATSTMAEALAMKSALLWCCNVRMPLAKVVTDSKQLIDRVKSKKKDFSVFSNIVNDINDSLSRFPNIFLSFQPRSCNVHTHHMAKKLLGLDRELIWRGFFFQIWNM</sequence>
<proteinExistence type="predicted"/>
<dbReference type="Pfam" id="PF13456">
    <property type="entry name" value="RVT_3"/>
    <property type="match status" value="1"/>
</dbReference>
<protein>
    <recommendedName>
        <fullName evidence="1">RNase H type-1 domain-containing protein</fullName>
    </recommendedName>
</protein>
<dbReference type="InterPro" id="IPR044730">
    <property type="entry name" value="RNase_H-like_dom_plant"/>
</dbReference>
<dbReference type="InterPro" id="IPR036397">
    <property type="entry name" value="RNaseH_sf"/>
</dbReference>
<dbReference type="Gene3D" id="3.30.420.10">
    <property type="entry name" value="Ribonuclease H-like superfamily/Ribonuclease H"/>
    <property type="match status" value="1"/>
</dbReference>
<dbReference type="CDD" id="cd06222">
    <property type="entry name" value="RNase_H_like"/>
    <property type="match status" value="1"/>
</dbReference>
<keyword evidence="3" id="KW-1185">Reference proteome</keyword>
<evidence type="ECO:0000313" key="3">
    <source>
        <dbReference type="Proteomes" id="UP000596661"/>
    </source>
</evidence>
<dbReference type="GO" id="GO:0003676">
    <property type="term" value="F:nucleic acid binding"/>
    <property type="evidence" value="ECO:0007669"/>
    <property type="project" value="InterPro"/>
</dbReference>
<dbReference type="Gramene" id="evm.model.09.229">
    <property type="protein sequence ID" value="cds.evm.model.09.229"/>
    <property type="gene ID" value="evm.TU.09.229"/>
</dbReference>
<dbReference type="InterPro" id="IPR002156">
    <property type="entry name" value="RNaseH_domain"/>
</dbReference>
<dbReference type="AlphaFoldDB" id="A0A803QFH0"/>
<evidence type="ECO:0000313" key="2">
    <source>
        <dbReference type="EnsemblPlants" id="cds.evm.model.09.229"/>
    </source>
</evidence>
<dbReference type="PANTHER" id="PTHR47074">
    <property type="entry name" value="BNAC02G40300D PROTEIN"/>
    <property type="match status" value="1"/>
</dbReference>
<organism evidence="2 3">
    <name type="scientific">Cannabis sativa</name>
    <name type="common">Hemp</name>
    <name type="synonym">Marijuana</name>
    <dbReference type="NCBI Taxonomy" id="3483"/>
    <lineage>
        <taxon>Eukaryota</taxon>
        <taxon>Viridiplantae</taxon>
        <taxon>Streptophyta</taxon>
        <taxon>Embryophyta</taxon>
        <taxon>Tracheophyta</taxon>
        <taxon>Spermatophyta</taxon>
        <taxon>Magnoliopsida</taxon>
        <taxon>eudicotyledons</taxon>
        <taxon>Gunneridae</taxon>
        <taxon>Pentapetalae</taxon>
        <taxon>rosids</taxon>
        <taxon>fabids</taxon>
        <taxon>Rosales</taxon>
        <taxon>Cannabaceae</taxon>
        <taxon>Cannabis</taxon>
    </lineage>
</organism>
<reference evidence="2" key="1">
    <citation type="submission" date="2018-11" db="EMBL/GenBank/DDBJ databases">
        <authorList>
            <person name="Grassa J C."/>
        </authorList>
    </citation>
    <scope>NUCLEOTIDE SEQUENCE [LARGE SCALE GENOMIC DNA]</scope>
</reference>
<name>A0A803QFH0_CANSA</name>
<dbReference type="PANTHER" id="PTHR47074:SF48">
    <property type="entry name" value="POLYNUCLEOTIDYL TRANSFERASE, RIBONUCLEASE H-LIKE SUPERFAMILY PROTEIN"/>
    <property type="match status" value="1"/>
</dbReference>
<dbReference type="InterPro" id="IPR012337">
    <property type="entry name" value="RNaseH-like_sf"/>
</dbReference>
<dbReference type="InterPro" id="IPR052929">
    <property type="entry name" value="RNase_H-like_EbsB-rel"/>
</dbReference>